<dbReference type="Proteomes" id="UP000887458">
    <property type="component" value="Unassembled WGS sequence"/>
</dbReference>
<proteinExistence type="predicted"/>
<dbReference type="EMBL" id="NJHN03000036">
    <property type="protein sequence ID" value="KAH9422761.1"/>
    <property type="molecule type" value="Genomic_DNA"/>
</dbReference>
<reference evidence="1 2" key="2">
    <citation type="journal article" date="2022" name="Mol. Biol. Evol.">
        <title>Comparative Genomics Reveals Insights into the Divergent Evolution of Astigmatic Mites and Household Pest Adaptations.</title>
        <authorList>
            <person name="Xiong Q."/>
            <person name="Wan A.T."/>
            <person name="Liu X."/>
            <person name="Fung C.S."/>
            <person name="Xiao X."/>
            <person name="Malainual N."/>
            <person name="Hou J."/>
            <person name="Wang L."/>
            <person name="Wang M."/>
            <person name="Yang K.Y."/>
            <person name="Cui Y."/>
            <person name="Leung E.L."/>
            <person name="Nong W."/>
            <person name="Shin S.K."/>
            <person name="Au S.W."/>
            <person name="Jeong K.Y."/>
            <person name="Chew F.T."/>
            <person name="Hui J.H."/>
            <person name="Leung T.F."/>
            <person name="Tungtrongchitr A."/>
            <person name="Zhong N."/>
            <person name="Liu Z."/>
            <person name="Tsui S.K."/>
        </authorList>
    </citation>
    <scope>NUCLEOTIDE SEQUENCE [LARGE SCALE GENOMIC DNA]</scope>
    <source>
        <strain evidence="1">Derp</strain>
    </source>
</reference>
<reference evidence="1 2" key="1">
    <citation type="journal article" date="2018" name="J. Allergy Clin. Immunol.">
        <title>High-quality assembly of Dermatophagoides pteronyssinus genome and transcriptome reveals a wide range of novel allergens.</title>
        <authorList>
            <person name="Liu X.Y."/>
            <person name="Yang K.Y."/>
            <person name="Wang M.Q."/>
            <person name="Kwok J.S."/>
            <person name="Zeng X."/>
            <person name="Yang Z."/>
            <person name="Xiao X.J."/>
            <person name="Lau C.P."/>
            <person name="Li Y."/>
            <person name="Huang Z.M."/>
            <person name="Ba J.G."/>
            <person name="Yim A.K."/>
            <person name="Ouyang C.Y."/>
            <person name="Ngai S.M."/>
            <person name="Chan T.F."/>
            <person name="Leung E.L."/>
            <person name="Liu L."/>
            <person name="Liu Z.G."/>
            <person name="Tsui S.K."/>
        </authorList>
    </citation>
    <scope>NUCLEOTIDE SEQUENCE [LARGE SCALE GENOMIC DNA]</scope>
    <source>
        <strain evidence="1">Derp</strain>
    </source>
</reference>
<protein>
    <submittedName>
        <fullName evidence="1">Uncharacterized protein</fullName>
    </submittedName>
</protein>
<sequence length="183" mass="19765">MFKHIVISSVFVSNTCDKLFCILCSFIVKSFGVAGYVIDDPDNKIFGDFSSPLEFCKFCIFNDKFDCKRFGFLLTPPPPPPLQPPPAIVDGIVANGFISCKLSIELAGLRFLDDDDDEPHSINCVSNNSAAIGRLAGFGSKQLSIKLRHFSDNVAELNSMNGVLPVAISTTVQPNDQISAGAA</sequence>
<keyword evidence="2" id="KW-1185">Reference proteome</keyword>
<accession>A0ABQ8JJI1</accession>
<evidence type="ECO:0000313" key="2">
    <source>
        <dbReference type="Proteomes" id="UP000887458"/>
    </source>
</evidence>
<evidence type="ECO:0000313" key="1">
    <source>
        <dbReference type="EMBL" id="KAH9422761.1"/>
    </source>
</evidence>
<name>A0ABQ8JJI1_DERPT</name>
<comment type="caution">
    <text evidence="1">The sequence shown here is derived from an EMBL/GenBank/DDBJ whole genome shotgun (WGS) entry which is preliminary data.</text>
</comment>
<gene>
    <name evidence="1" type="ORF">DERP_003442</name>
</gene>
<organism evidence="1 2">
    <name type="scientific">Dermatophagoides pteronyssinus</name>
    <name type="common">European house dust mite</name>
    <dbReference type="NCBI Taxonomy" id="6956"/>
    <lineage>
        <taxon>Eukaryota</taxon>
        <taxon>Metazoa</taxon>
        <taxon>Ecdysozoa</taxon>
        <taxon>Arthropoda</taxon>
        <taxon>Chelicerata</taxon>
        <taxon>Arachnida</taxon>
        <taxon>Acari</taxon>
        <taxon>Acariformes</taxon>
        <taxon>Sarcoptiformes</taxon>
        <taxon>Astigmata</taxon>
        <taxon>Psoroptidia</taxon>
        <taxon>Analgoidea</taxon>
        <taxon>Pyroglyphidae</taxon>
        <taxon>Dermatophagoidinae</taxon>
        <taxon>Dermatophagoides</taxon>
    </lineage>
</organism>